<comment type="similarity">
    <text evidence="1">Belongs to the sigma-70 factor family. ECF subfamily.</text>
</comment>
<protein>
    <submittedName>
        <fullName evidence="7">RNA polymerase sigma-70 factor</fullName>
    </submittedName>
</protein>
<keyword evidence="3" id="KW-0731">Sigma factor</keyword>
<dbReference type="Pfam" id="PF04542">
    <property type="entry name" value="Sigma70_r2"/>
    <property type="match status" value="1"/>
</dbReference>
<dbReference type="Pfam" id="PF08281">
    <property type="entry name" value="Sigma70_r4_2"/>
    <property type="match status" value="1"/>
</dbReference>
<evidence type="ECO:0000256" key="1">
    <source>
        <dbReference type="ARBA" id="ARBA00010641"/>
    </source>
</evidence>
<organism evidence="7 8">
    <name type="scientific">Chitinophaga lutea</name>
    <dbReference type="NCBI Taxonomy" id="2488634"/>
    <lineage>
        <taxon>Bacteria</taxon>
        <taxon>Pseudomonadati</taxon>
        <taxon>Bacteroidota</taxon>
        <taxon>Chitinophagia</taxon>
        <taxon>Chitinophagales</taxon>
        <taxon>Chitinophagaceae</taxon>
        <taxon>Chitinophaga</taxon>
    </lineage>
</organism>
<dbReference type="InterPro" id="IPR013249">
    <property type="entry name" value="RNA_pol_sigma70_r4_t2"/>
</dbReference>
<dbReference type="SUPFAM" id="SSF88946">
    <property type="entry name" value="Sigma2 domain of RNA polymerase sigma factors"/>
    <property type="match status" value="1"/>
</dbReference>
<dbReference type="GO" id="GO:0016987">
    <property type="term" value="F:sigma factor activity"/>
    <property type="evidence" value="ECO:0007669"/>
    <property type="project" value="UniProtKB-KW"/>
</dbReference>
<evidence type="ECO:0000256" key="2">
    <source>
        <dbReference type="ARBA" id="ARBA00023015"/>
    </source>
</evidence>
<dbReference type="PANTHER" id="PTHR43133">
    <property type="entry name" value="RNA POLYMERASE ECF-TYPE SIGMA FACTO"/>
    <property type="match status" value="1"/>
</dbReference>
<dbReference type="NCBIfam" id="TIGR02937">
    <property type="entry name" value="sigma70-ECF"/>
    <property type="match status" value="1"/>
</dbReference>
<evidence type="ECO:0000256" key="3">
    <source>
        <dbReference type="ARBA" id="ARBA00023082"/>
    </source>
</evidence>
<feature type="domain" description="RNA polymerase sigma-70 region 2" evidence="5">
    <location>
        <begin position="27"/>
        <end position="92"/>
    </location>
</feature>
<keyword evidence="4" id="KW-0804">Transcription</keyword>
<feature type="domain" description="RNA polymerase sigma factor 70 region 4 type 2" evidence="6">
    <location>
        <begin position="127"/>
        <end position="176"/>
    </location>
</feature>
<dbReference type="Proteomes" id="UP000278351">
    <property type="component" value="Unassembled WGS sequence"/>
</dbReference>
<dbReference type="InterPro" id="IPR013325">
    <property type="entry name" value="RNA_pol_sigma_r2"/>
</dbReference>
<evidence type="ECO:0000259" key="6">
    <source>
        <dbReference type="Pfam" id="PF08281"/>
    </source>
</evidence>
<dbReference type="GO" id="GO:0003677">
    <property type="term" value="F:DNA binding"/>
    <property type="evidence" value="ECO:0007669"/>
    <property type="project" value="InterPro"/>
</dbReference>
<dbReference type="PANTHER" id="PTHR43133:SF46">
    <property type="entry name" value="RNA POLYMERASE SIGMA-70 FACTOR ECF SUBFAMILY"/>
    <property type="match status" value="1"/>
</dbReference>
<dbReference type="InterPro" id="IPR036388">
    <property type="entry name" value="WH-like_DNA-bd_sf"/>
</dbReference>
<keyword evidence="2" id="KW-0805">Transcription regulation</keyword>
<dbReference type="AlphaFoldDB" id="A0A3N4QAN6"/>
<dbReference type="InterPro" id="IPR013324">
    <property type="entry name" value="RNA_pol_sigma_r3/r4-like"/>
</dbReference>
<dbReference type="InterPro" id="IPR014327">
    <property type="entry name" value="RNA_pol_sigma70_bacteroid"/>
</dbReference>
<dbReference type="Gene3D" id="1.10.10.10">
    <property type="entry name" value="Winged helix-like DNA-binding domain superfamily/Winged helix DNA-binding domain"/>
    <property type="match status" value="1"/>
</dbReference>
<dbReference type="InterPro" id="IPR007627">
    <property type="entry name" value="RNA_pol_sigma70_r2"/>
</dbReference>
<sequence length="199" mass="22627">MSVQKVHIAPGLLQAVAGGDEKAFSELFHLFRNKVYAIAFKVTASEAMAEEVLLDVFLKVWLKREQLPQIEHFTAWLFTVTRNHIFNLLKQAALQMHPAPLAEQEDYALTYSDNPAAILQEKEYRKVLQQAVDRLPPQQKKVYRLIKEHGLKREEAAVELNLSPETVKRHLSDAMQFIRVYCVSHLGASAALVIVKAIL</sequence>
<dbReference type="Gene3D" id="1.10.1740.10">
    <property type="match status" value="1"/>
</dbReference>
<dbReference type="OrthoDB" id="799938at2"/>
<evidence type="ECO:0000313" key="7">
    <source>
        <dbReference type="EMBL" id="RPE08804.1"/>
    </source>
</evidence>
<dbReference type="SUPFAM" id="SSF88659">
    <property type="entry name" value="Sigma3 and sigma4 domains of RNA polymerase sigma factors"/>
    <property type="match status" value="1"/>
</dbReference>
<keyword evidence="8" id="KW-1185">Reference proteome</keyword>
<dbReference type="NCBIfam" id="TIGR02985">
    <property type="entry name" value="Sig70_bacteroi1"/>
    <property type="match status" value="1"/>
</dbReference>
<dbReference type="InterPro" id="IPR014284">
    <property type="entry name" value="RNA_pol_sigma-70_dom"/>
</dbReference>
<proteinExistence type="inferred from homology"/>
<dbReference type="CDD" id="cd06171">
    <property type="entry name" value="Sigma70_r4"/>
    <property type="match status" value="1"/>
</dbReference>
<evidence type="ECO:0000256" key="4">
    <source>
        <dbReference type="ARBA" id="ARBA00023163"/>
    </source>
</evidence>
<evidence type="ECO:0000259" key="5">
    <source>
        <dbReference type="Pfam" id="PF04542"/>
    </source>
</evidence>
<gene>
    <name evidence="7" type="ORF">EGT74_17390</name>
</gene>
<dbReference type="InterPro" id="IPR039425">
    <property type="entry name" value="RNA_pol_sigma-70-like"/>
</dbReference>
<evidence type="ECO:0000313" key="8">
    <source>
        <dbReference type="Proteomes" id="UP000278351"/>
    </source>
</evidence>
<comment type="caution">
    <text evidence="7">The sequence shown here is derived from an EMBL/GenBank/DDBJ whole genome shotgun (WGS) entry which is preliminary data.</text>
</comment>
<accession>A0A3N4QAN6</accession>
<name>A0A3N4QAN6_9BACT</name>
<reference evidence="7 8" key="1">
    <citation type="submission" date="2018-11" db="EMBL/GenBank/DDBJ databases">
        <title>Chitinophaga lutea sp.nov., isolate from arsenic contaminated soil.</title>
        <authorList>
            <person name="Zong Y."/>
        </authorList>
    </citation>
    <scope>NUCLEOTIDE SEQUENCE [LARGE SCALE GENOMIC DNA]</scope>
    <source>
        <strain evidence="7 8">ZY74</strain>
    </source>
</reference>
<dbReference type="GO" id="GO:0006352">
    <property type="term" value="P:DNA-templated transcription initiation"/>
    <property type="evidence" value="ECO:0007669"/>
    <property type="project" value="InterPro"/>
</dbReference>
<dbReference type="EMBL" id="RPDH01000002">
    <property type="protein sequence ID" value="RPE08804.1"/>
    <property type="molecule type" value="Genomic_DNA"/>
</dbReference>
<dbReference type="RefSeq" id="WP_123847799.1">
    <property type="nucleotide sequence ID" value="NZ_RPDH01000002.1"/>
</dbReference>